<name>A0A1H7RQ64_9HYPH</name>
<dbReference type="InterPro" id="IPR041478">
    <property type="entry name" value="TetR_C_27"/>
</dbReference>
<dbReference type="SUPFAM" id="SSF46689">
    <property type="entry name" value="Homeodomain-like"/>
    <property type="match status" value="1"/>
</dbReference>
<dbReference type="Pfam" id="PF17935">
    <property type="entry name" value="TetR_C_27"/>
    <property type="match status" value="1"/>
</dbReference>
<sequence length="198" mass="22109">MSTVERDTRHDIIDVAERFFRQIGYQKTTVADIAKSLRMSPANVYRFFDSKKAINEAVAERSMSELEATVAAIAAEKRPASERLRDILSATCRINAARYLDNHRLHEMVACAMEESWDVVRGHIERYDAILRSVVADGIARGEFTARDPVTATHCVRMAMLRFCHPLLLAQCAELPGPTVEEMIDFILAGLGAVRSAA</sequence>
<accession>A0A1H7RQ64</accession>
<dbReference type="RefSeq" id="WP_091835720.1">
    <property type="nucleotide sequence ID" value="NZ_FOAN01000004.1"/>
</dbReference>
<dbReference type="EMBL" id="FOAN01000004">
    <property type="protein sequence ID" value="SEL61537.1"/>
    <property type="molecule type" value="Genomic_DNA"/>
</dbReference>
<dbReference type="InterPro" id="IPR036271">
    <property type="entry name" value="Tet_transcr_reg_TetR-rel_C_sf"/>
</dbReference>
<gene>
    <name evidence="6" type="ORF">SAMN04515666_104461</name>
</gene>
<evidence type="ECO:0000259" key="5">
    <source>
        <dbReference type="PROSITE" id="PS50977"/>
    </source>
</evidence>
<evidence type="ECO:0000313" key="6">
    <source>
        <dbReference type="EMBL" id="SEL61537.1"/>
    </source>
</evidence>
<evidence type="ECO:0000256" key="1">
    <source>
        <dbReference type="ARBA" id="ARBA00023015"/>
    </source>
</evidence>
<dbReference type="InterPro" id="IPR001647">
    <property type="entry name" value="HTH_TetR"/>
</dbReference>
<dbReference type="Gene3D" id="1.10.357.10">
    <property type="entry name" value="Tetracycline Repressor, domain 2"/>
    <property type="match status" value="1"/>
</dbReference>
<keyword evidence="3" id="KW-0804">Transcription</keyword>
<keyword evidence="7" id="KW-1185">Reference proteome</keyword>
<dbReference type="InterPro" id="IPR009057">
    <property type="entry name" value="Homeodomain-like_sf"/>
</dbReference>
<keyword evidence="1" id="KW-0805">Transcription regulation</keyword>
<evidence type="ECO:0000313" key="7">
    <source>
        <dbReference type="Proteomes" id="UP000199664"/>
    </source>
</evidence>
<evidence type="ECO:0000256" key="3">
    <source>
        <dbReference type="ARBA" id="ARBA00023163"/>
    </source>
</evidence>
<dbReference type="PANTHER" id="PTHR30055:SF151">
    <property type="entry name" value="TRANSCRIPTIONAL REGULATORY PROTEIN"/>
    <property type="match status" value="1"/>
</dbReference>
<dbReference type="PANTHER" id="PTHR30055">
    <property type="entry name" value="HTH-TYPE TRANSCRIPTIONAL REGULATOR RUTR"/>
    <property type="match status" value="1"/>
</dbReference>
<dbReference type="GO" id="GO:0003700">
    <property type="term" value="F:DNA-binding transcription factor activity"/>
    <property type="evidence" value="ECO:0007669"/>
    <property type="project" value="TreeGrafter"/>
</dbReference>
<evidence type="ECO:0000256" key="2">
    <source>
        <dbReference type="ARBA" id="ARBA00023125"/>
    </source>
</evidence>
<proteinExistence type="predicted"/>
<dbReference type="InterPro" id="IPR050109">
    <property type="entry name" value="HTH-type_TetR-like_transc_reg"/>
</dbReference>
<dbReference type="STRING" id="1036779.SAMN04515666_104461"/>
<dbReference type="Proteomes" id="UP000199664">
    <property type="component" value="Unassembled WGS sequence"/>
</dbReference>
<dbReference type="SUPFAM" id="SSF48498">
    <property type="entry name" value="Tetracyclin repressor-like, C-terminal domain"/>
    <property type="match status" value="1"/>
</dbReference>
<dbReference type="AlphaFoldDB" id="A0A1H7RQ64"/>
<keyword evidence="2 4" id="KW-0238">DNA-binding</keyword>
<protein>
    <submittedName>
        <fullName evidence="6">DNA-binding transcriptional regulator, AcrR family</fullName>
    </submittedName>
</protein>
<dbReference type="GO" id="GO:0000976">
    <property type="term" value="F:transcription cis-regulatory region binding"/>
    <property type="evidence" value="ECO:0007669"/>
    <property type="project" value="TreeGrafter"/>
</dbReference>
<dbReference type="Pfam" id="PF00440">
    <property type="entry name" value="TetR_N"/>
    <property type="match status" value="1"/>
</dbReference>
<reference evidence="7" key="1">
    <citation type="submission" date="2016-10" db="EMBL/GenBank/DDBJ databases">
        <authorList>
            <person name="Varghese N."/>
            <person name="Submissions S."/>
        </authorList>
    </citation>
    <scope>NUCLEOTIDE SEQUENCE [LARGE SCALE GENOMIC DNA]</scope>
    <source>
        <strain evidence="7">LMG 26383,CCUG 61248,R- 45681</strain>
    </source>
</reference>
<dbReference type="PROSITE" id="PS50977">
    <property type="entry name" value="HTH_TETR_2"/>
    <property type="match status" value="1"/>
</dbReference>
<feature type="DNA-binding region" description="H-T-H motif" evidence="4">
    <location>
        <begin position="29"/>
        <end position="48"/>
    </location>
</feature>
<feature type="domain" description="HTH tetR-type" evidence="5">
    <location>
        <begin position="6"/>
        <end position="66"/>
    </location>
</feature>
<dbReference type="OrthoDB" id="9802802at2"/>
<organism evidence="6 7">
    <name type="scientific">Bosea lupini</name>
    <dbReference type="NCBI Taxonomy" id="1036779"/>
    <lineage>
        <taxon>Bacteria</taxon>
        <taxon>Pseudomonadati</taxon>
        <taxon>Pseudomonadota</taxon>
        <taxon>Alphaproteobacteria</taxon>
        <taxon>Hyphomicrobiales</taxon>
        <taxon>Boseaceae</taxon>
        <taxon>Bosea</taxon>
    </lineage>
</organism>
<evidence type="ECO:0000256" key="4">
    <source>
        <dbReference type="PROSITE-ProRule" id="PRU00335"/>
    </source>
</evidence>